<proteinExistence type="predicted"/>
<name>H5SSX9_ACEAU</name>
<gene>
    <name evidence="1" type="ORF">HGMM_OP3C420</name>
</gene>
<organism evidence="1">
    <name type="scientific">Acetithermum autotrophicum</name>
    <dbReference type="NCBI Taxonomy" id="1446466"/>
    <lineage>
        <taxon>Bacteria</taxon>
        <taxon>Candidatus Bipolaricaulota</taxon>
        <taxon>Candidatus Acetithermum</taxon>
    </lineage>
</organism>
<reference evidence="1" key="2">
    <citation type="journal article" date="2012" name="PLoS ONE">
        <title>A Deeply Branching Thermophilic Bacterium with an Ancient Acetyl-CoA Pathway Dominates a Subsurface Ecosystem.</title>
        <authorList>
            <person name="Takami H."/>
            <person name="Noguchi H."/>
            <person name="Takaki Y."/>
            <person name="Uchiyama I."/>
            <person name="Toyoda A."/>
            <person name="Nishi S."/>
            <person name="Chee G.-J."/>
            <person name="Arai W."/>
            <person name="Nunoura T."/>
            <person name="Itoh T."/>
            <person name="Hattori M."/>
            <person name="Takai K."/>
        </authorList>
    </citation>
    <scope>NUCLEOTIDE SEQUENCE</scope>
</reference>
<accession>H5SSX9</accession>
<protein>
    <submittedName>
        <fullName evidence="1">Hypothetical conserved protein</fullName>
    </submittedName>
</protein>
<evidence type="ECO:0000313" key="1">
    <source>
        <dbReference type="EMBL" id="BAL59265.1"/>
    </source>
</evidence>
<sequence length="85" mass="10331">MALDESKRRRNERVFGNWEELPNGGRRYWYEIQGRLGWKARYVKEVDAEETTTRFWQEIYNERGELVEIHEKYPIDTGHRKVNGS</sequence>
<dbReference type="EMBL" id="AP011802">
    <property type="protein sequence ID" value="BAL59265.1"/>
    <property type="molecule type" value="Genomic_DNA"/>
</dbReference>
<dbReference type="AlphaFoldDB" id="H5SSX9"/>
<reference evidence="1" key="1">
    <citation type="journal article" date="2005" name="Environ. Microbiol.">
        <title>Genetic and functional properties of uncultivated thermophilic crenarchaeotes from a subsurface gold mine as revealed by analysis of genome fragments.</title>
        <authorList>
            <person name="Nunoura T."/>
            <person name="Hirayama H."/>
            <person name="Takami H."/>
            <person name="Oida H."/>
            <person name="Nishi S."/>
            <person name="Shimamura S."/>
            <person name="Suzuki Y."/>
            <person name="Inagaki F."/>
            <person name="Takai K."/>
            <person name="Nealson K.H."/>
            <person name="Horikoshi K."/>
        </authorList>
    </citation>
    <scope>NUCLEOTIDE SEQUENCE</scope>
</reference>